<dbReference type="Pfam" id="PF07500">
    <property type="entry name" value="TFIIS_M"/>
    <property type="match status" value="1"/>
</dbReference>
<feature type="region of interest" description="Disordered" evidence="5">
    <location>
        <begin position="433"/>
        <end position="454"/>
    </location>
</feature>
<keyword evidence="3" id="KW-0862">Zinc</keyword>
<feature type="region of interest" description="Disordered" evidence="5">
    <location>
        <begin position="528"/>
        <end position="565"/>
    </location>
</feature>
<dbReference type="PROSITE" id="PS01359">
    <property type="entry name" value="ZF_PHD_1"/>
    <property type="match status" value="1"/>
</dbReference>
<feature type="compositionally biased region" description="Basic and acidic residues" evidence="5">
    <location>
        <begin position="485"/>
        <end position="498"/>
    </location>
</feature>
<dbReference type="SUPFAM" id="SSF57903">
    <property type="entry name" value="FYVE/PHD zinc finger"/>
    <property type="match status" value="1"/>
</dbReference>
<dbReference type="SMART" id="SM00510">
    <property type="entry name" value="TFS2M"/>
    <property type="match status" value="1"/>
</dbReference>
<dbReference type="PROSITE" id="PS50888">
    <property type="entry name" value="BHLH"/>
    <property type="match status" value="1"/>
</dbReference>
<feature type="compositionally biased region" description="Polar residues" evidence="5">
    <location>
        <begin position="502"/>
        <end position="515"/>
    </location>
</feature>
<evidence type="ECO:0000259" key="7">
    <source>
        <dbReference type="PROSITE" id="PS50888"/>
    </source>
</evidence>
<evidence type="ECO:0000256" key="3">
    <source>
        <dbReference type="ARBA" id="ARBA00022833"/>
    </source>
</evidence>
<feature type="region of interest" description="Disordered" evidence="5">
    <location>
        <begin position="957"/>
        <end position="976"/>
    </location>
</feature>
<gene>
    <name evidence="9" type="ORF">AALO_G00049630</name>
</gene>
<dbReference type="InterPro" id="IPR036638">
    <property type="entry name" value="HLH_DNA-bd_sf"/>
</dbReference>
<evidence type="ECO:0000256" key="4">
    <source>
        <dbReference type="PROSITE-ProRule" id="PRU00146"/>
    </source>
</evidence>
<dbReference type="PROSITE" id="PS50016">
    <property type="entry name" value="ZF_PHD_2"/>
    <property type="match status" value="1"/>
</dbReference>
<accession>A0AAV6H7C2</accession>
<feature type="region of interest" description="Disordered" evidence="5">
    <location>
        <begin position="1203"/>
        <end position="1256"/>
    </location>
</feature>
<feature type="compositionally biased region" description="Acidic residues" evidence="5">
    <location>
        <begin position="921"/>
        <end position="930"/>
    </location>
</feature>
<dbReference type="GO" id="GO:0006351">
    <property type="term" value="P:DNA-templated transcription"/>
    <property type="evidence" value="ECO:0007669"/>
    <property type="project" value="InterPro"/>
</dbReference>
<feature type="region of interest" description="Disordered" evidence="5">
    <location>
        <begin position="584"/>
        <end position="651"/>
    </location>
</feature>
<dbReference type="FunFam" id="4.10.280.10:FF:000057">
    <property type="entry name" value="transcription factor-like 5 protein-like"/>
    <property type="match status" value="1"/>
</dbReference>
<feature type="compositionally biased region" description="Basic residues" evidence="5">
    <location>
        <begin position="221"/>
        <end position="233"/>
    </location>
</feature>
<dbReference type="InterPro" id="IPR013083">
    <property type="entry name" value="Znf_RING/FYVE/PHD"/>
</dbReference>
<dbReference type="GO" id="GO:0008270">
    <property type="term" value="F:zinc ion binding"/>
    <property type="evidence" value="ECO:0007669"/>
    <property type="project" value="UniProtKB-KW"/>
</dbReference>
<dbReference type="Gene3D" id="3.30.40.10">
    <property type="entry name" value="Zinc/RING finger domain, C3HC4 (zinc finger)"/>
    <property type="match status" value="1"/>
</dbReference>
<keyword evidence="1" id="KW-0479">Metal-binding</keyword>
<dbReference type="CDD" id="cd18909">
    <property type="entry name" value="bHLH_TCFL5"/>
    <property type="match status" value="1"/>
</dbReference>
<feature type="region of interest" description="Disordered" evidence="5">
    <location>
        <begin position="744"/>
        <end position="821"/>
    </location>
</feature>
<dbReference type="GO" id="GO:0097190">
    <property type="term" value="P:apoptotic signaling pathway"/>
    <property type="evidence" value="ECO:0007669"/>
    <property type="project" value="InterPro"/>
</dbReference>
<feature type="region of interest" description="Disordered" evidence="5">
    <location>
        <begin position="218"/>
        <end position="265"/>
    </location>
</feature>
<dbReference type="InterPro" id="IPR033082">
    <property type="entry name" value="DIDO1_PHD"/>
</dbReference>
<dbReference type="Gene3D" id="1.10.472.30">
    <property type="entry name" value="Transcription elongation factor S-II, central domain"/>
    <property type="match status" value="1"/>
</dbReference>
<sequence length="1980" mass="216878">MEDGQDGPSTERTKTWGFRRTTIARREFLEEVGDLMEDSKPVPCRRGARQPRGRGRGRAKQATETTPTPTSKRGRGSRKSSPNAFLASVSAETTTEANSEVAGLHASEMCEAGAVKTVPTENHPLSEGTTDSEEISLHEYAERLKRRKLLEDKKTAAKAEAEAKSKANGAKMIEVIQIETSTEEEEVAIRQTGKPSARSLVSAGSLHPVCANNEDGMLVKRSQKPARGVHKSASKFPDTEDEEGERKENETEGQGSPEECESEDTDPDAVYCICRQKHNKRFMICCDRCEEWFHGDCVGISEKRGRLMEMNREDYICPNCSPCASPVPVQTVQTALSATGMSSSSESLMSSACEDRPSEDKGIKGKIRKASSEGTKKKIKLFHPGVTSAVVEEEQVLPKCIGPGCIKSALPDSVYCGHECILRHAAVTMKSLSEQKTPKLEPLPPQAHPTPKALSKPTILSALKAQMKPLLGKVARKRSSGGQQREVEDHGAVKEKEAAVLPSTQTEAVRAQQASTIDSSVFYKSNKKTAQNVDSKTERDDLGRSKSPSEVTVKPGHTASPPANRTIQADFNLLPLNSKPTVQLASDSDLTTSRQQPTAAHSISKSLLPKKSPEQSPPSTSSSPTSVPVTASGSQQGPQVPQMPSEQKLKPNIQIRLNIRRSLTEILWKRVNDSDDLALSESEVGNLAVNIEKAIYNMYLSTDGKYKNKYRLIMFNLKDPKNKVLFYQVIKGEISPSKLTRLSQDELQAREPSSPNVSVPPEAHQSSPEMRQIKQDVKEESPPSGVTEKTTQLSSVAACKSEDSPPPSTPSQYHGIKLNQPTKMPSVPDFISSMLKDTTSEHKTHLFDLKCRICTGQISADDIDEPGAKRLKKSEPEEKQETSHKERPPKMSRGTERRTAPIVPRVKSPVMESPASPVPEDIPDAGEESSDFTPIVIPEVSIVSITRQDPRTAGFRPAVKPSVHQPPIAPSPPTTPVISAPKPVKPPLPPPPPVVPKSILMKPTGSSVRLYSTSRTPTSAVSSQPPPDKDTRHFLLKQETIWKGFLNMQTVAKFVTKGYLVSGSSKYLNEDIPDTIHIGGRILPQTVWEYVERVKASPSKDLCLIRFQPATDEEEVAYVSLFSYFNSRRRFGVVSNHCTYIKDFYLIPLGAHESVPSLLLPLEGPGFEQKRPNLLLGLAVCQKPKPPEALKEEANETRVKTLIASESSDGGFPTAKSAIPSAKPNDWQPYDPEIPISTTPPGSPDSSSSGSVSSPSDLAHTVLSIIKAPTAASSKPISNSDPSVSADKNPLQTILKTLFGRKEEPSANVMASPKQSSSVDIKSPAPNTAEVDLIVQKYGHISTDRPIENIEISKDDDRPYDPEEEYEPEVEYDPEVEYGMLNQTSTIPMMKKIDNDDDRPYDPEEYDPAMGYDNPISPVKTFENKTVAQQPTIEDDVAYDPEDSTFFEEMQADLAGNSVGASGTVVSEQQRMLLELNKQIEEQKLSARMTTSVACKALHVSPSGQYSDPVSVIVSQNGCVSNEQGQVLSSEFSLLEMTEVEYTHLQHIIQSHIEAQAAEQEASGEIRTNSAIYSEGRASSHHHSETDYTANSPSSSPAVISQANTQPSSSDVRYTISGISQEGGMDIQEIKMVLVSDPADDVNTGERTPTSCGEVPGSVLAKVRCAMEASRDHVEKCDHRSAPVLESRPNPPARVRLEKRFNCSPSDVSRQQDSAALNTLLTMLQHSTEATGIAMHSQADKWIKSDRNPTIESPYPYGGNFFNAVGNIRGQGLGGLPHMHEGNKHSELIIPKNFTFSYRHERGTDATAKAPCFVRTDASEAQLPVKPENGTVGKPYTLKRARTRGSRAHGPGIIQHGTDPRVVAPGKPGRRTGPPMESTQRRERHNSKERDRRRRIRVCCDELNLLVPFCSSETDKATTLQWTTAFLKYIREIYGDSLKQDFQSTFCGKTGLRIKPSATTTVLHQLIDTVAEHQSAPTHE</sequence>
<feature type="compositionally biased region" description="Polar residues" evidence="5">
    <location>
        <begin position="1587"/>
        <end position="1611"/>
    </location>
</feature>
<feature type="compositionally biased region" description="Basic residues" evidence="5">
    <location>
        <begin position="1882"/>
        <end position="1892"/>
    </location>
</feature>
<dbReference type="GO" id="GO:0005634">
    <property type="term" value="C:nucleus"/>
    <property type="evidence" value="ECO:0007669"/>
    <property type="project" value="TreeGrafter"/>
</dbReference>
<evidence type="ECO:0000256" key="1">
    <source>
        <dbReference type="ARBA" id="ARBA00022723"/>
    </source>
</evidence>
<evidence type="ECO:0000256" key="2">
    <source>
        <dbReference type="ARBA" id="ARBA00022771"/>
    </source>
</evidence>
<dbReference type="InterPro" id="IPR012921">
    <property type="entry name" value="SPOC_C"/>
</dbReference>
<keyword evidence="2 4" id="KW-0863">Zinc-finger</keyword>
<feature type="compositionally biased region" description="Basic and acidic residues" evidence="5">
    <location>
        <begin position="1348"/>
        <end position="1361"/>
    </location>
</feature>
<reference evidence="9" key="1">
    <citation type="submission" date="2020-10" db="EMBL/GenBank/DDBJ databases">
        <title>Chromosome-scale genome assembly of the Allis shad, Alosa alosa.</title>
        <authorList>
            <person name="Margot Z."/>
            <person name="Christophe K."/>
            <person name="Cabau C."/>
            <person name="Louis A."/>
            <person name="Berthelot C."/>
            <person name="Parey E."/>
            <person name="Roest Crollius H."/>
            <person name="Montfort J."/>
            <person name="Robinson-Rechavi M."/>
            <person name="Bucao C."/>
            <person name="Bouchez O."/>
            <person name="Gislard M."/>
            <person name="Lluch J."/>
            <person name="Milhes M."/>
            <person name="Lampietro C."/>
            <person name="Lopez Roques C."/>
            <person name="Donnadieu C."/>
            <person name="Braasch I."/>
            <person name="Desvignes T."/>
            <person name="Postlethwait J."/>
            <person name="Bobe J."/>
            <person name="Guiguen Y."/>
        </authorList>
    </citation>
    <scope>NUCLEOTIDE SEQUENCE</scope>
    <source>
        <strain evidence="9">M-15738</strain>
        <tissue evidence="9">Blood</tissue>
    </source>
</reference>
<feature type="compositionally biased region" description="Basic and acidic residues" evidence="5">
    <location>
        <begin position="771"/>
        <end position="781"/>
    </location>
</feature>
<dbReference type="InterPro" id="IPR011011">
    <property type="entry name" value="Znf_FYVE_PHD"/>
</dbReference>
<evidence type="ECO:0008006" key="11">
    <source>
        <dbReference type="Google" id="ProtNLM"/>
    </source>
</evidence>
<dbReference type="PROSITE" id="PS51321">
    <property type="entry name" value="TFIIS_CENTRAL"/>
    <property type="match status" value="1"/>
</dbReference>
<comment type="caution">
    <text evidence="9">The sequence shown here is derived from an EMBL/GenBank/DDBJ whole genome shotgun (WGS) entry which is preliminary data.</text>
</comment>
<dbReference type="InterPro" id="IPR019786">
    <property type="entry name" value="Zinc_finger_PHD-type_CS"/>
</dbReference>
<feature type="compositionally biased region" description="Basic and acidic residues" evidence="5">
    <location>
        <begin position="353"/>
        <end position="363"/>
    </location>
</feature>
<dbReference type="Pfam" id="PF00628">
    <property type="entry name" value="PHD"/>
    <property type="match status" value="1"/>
</dbReference>
<dbReference type="InterPro" id="IPR019787">
    <property type="entry name" value="Znf_PHD-finger"/>
</dbReference>
<dbReference type="SMART" id="SM00353">
    <property type="entry name" value="HLH"/>
    <property type="match status" value="1"/>
</dbReference>
<dbReference type="Pfam" id="PF00010">
    <property type="entry name" value="HLH"/>
    <property type="match status" value="1"/>
</dbReference>
<feature type="region of interest" description="Disordered" evidence="5">
    <location>
        <begin position="1348"/>
        <end position="1370"/>
    </location>
</feature>
<dbReference type="InterPro" id="IPR001965">
    <property type="entry name" value="Znf_PHD"/>
</dbReference>
<feature type="domain" description="PHD-type" evidence="6">
    <location>
        <begin position="269"/>
        <end position="323"/>
    </location>
</feature>
<feature type="region of interest" description="Disordered" evidence="5">
    <location>
        <begin position="1"/>
        <end position="20"/>
    </location>
</feature>
<dbReference type="InterPro" id="IPR003618">
    <property type="entry name" value="TFIIS_cen_dom"/>
</dbReference>
<dbReference type="InterPro" id="IPR036575">
    <property type="entry name" value="TFIIS_cen_dom_sf"/>
</dbReference>
<feature type="region of interest" description="Disordered" evidence="5">
    <location>
        <begin position="1575"/>
        <end position="1611"/>
    </location>
</feature>
<dbReference type="InterPro" id="IPR011598">
    <property type="entry name" value="bHLH_dom"/>
</dbReference>
<dbReference type="SUPFAM" id="SSF47459">
    <property type="entry name" value="HLH, helix-loop-helix DNA-binding domain"/>
    <property type="match status" value="1"/>
</dbReference>
<feature type="compositionally biased region" description="Basic and acidic residues" evidence="5">
    <location>
        <begin position="535"/>
        <end position="544"/>
    </location>
</feature>
<dbReference type="Pfam" id="PF07744">
    <property type="entry name" value="SPOC"/>
    <property type="match status" value="1"/>
</dbReference>
<feature type="compositionally biased region" description="Low complexity" evidence="5">
    <location>
        <begin position="752"/>
        <end position="761"/>
    </location>
</feature>
<dbReference type="Proteomes" id="UP000823561">
    <property type="component" value="Chromosome 4"/>
</dbReference>
<dbReference type="SUPFAM" id="SSF46942">
    <property type="entry name" value="Elongation factor TFIIS domain 2"/>
    <property type="match status" value="1"/>
</dbReference>
<organism evidence="9 10">
    <name type="scientific">Alosa alosa</name>
    <name type="common">allis shad</name>
    <dbReference type="NCBI Taxonomy" id="278164"/>
    <lineage>
        <taxon>Eukaryota</taxon>
        <taxon>Metazoa</taxon>
        <taxon>Chordata</taxon>
        <taxon>Craniata</taxon>
        <taxon>Vertebrata</taxon>
        <taxon>Euteleostomi</taxon>
        <taxon>Actinopterygii</taxon>
        <taxon>Neopterygii</taxon>
        <taxon>Teleostei</taxon>
        <taxon>Clupei</taxon>
        <taxon>Clupeiformes</taxon>
        <taxon>Clupeoidei</taxon>
        <taxon>Clupeidae</taxon>
        <taxon>Alosa</taxon>
    </lineage>
</organism>
<evidence type="ECO:0000259" key="6">
    <source>
        <dbReference type="PROSITE" id="PS50016"/>
    </source>
</evidence>
<feature type="region of interest" description="Disordered" evidence="5">
    <location>
        <begin position="1304"/>
        <end position="1324"/>
    </location>
</feature>
<feature type="compositionally biased region" description="Polar residues" evidence="5">
    <location>
        <begin position="635"/>
        <end position="645"/>
    </location>
</feature>
<feature type="region of interest" description="Disordered" evidence="5">
    <location>
        <begin position="474"/>
        <end position="515"/>
    </location>
</feature>
<feature type="compositionally biased region" description="Basic and acidic residues" evidence="5">
    <location>
        <begin position="873"/>
        <end position="899"/>
    </location>
</feature>
<feature type="compositionally biased region" description="Low complexity" evidence="5">
    <location>
        <begin position="617"/>
        <end position="634"/>
    </location>
</feature>
<proteinExistence type="predicted"/>
<feature type="region of interest" description="Disordered" evidence="5">
    <location>
        <begin position="1009"/>
        <end position="1030"/>
    </location>
</feature>
<name>A0AAV6H7C2_9TELE</name>
<evidence type="ECO:0000313" key="9">
    <source>
        <dbReference type="EMBL" id="KAG5281862.1"/>
    </source>
</evidence>
<dbReference type="PANTHER" id="PTHR11477:SF13">
    <property type="entry name" value="DEATH-INDUCER OBLITERATOR 1"/>
    <property type="match status" value="1"/>
</dbReference>
<keyword evidence="10" id="KW-1185">Reference proteome</keyword>
<evidence type="ECO:0000259" key="8">
    <source>
        <dbReference type="PROSITE" id="PS51321"/>
    </source>
</evidence>
<feature type="region of interest" description="Disordered" evidence="5">
    <location>
        <begin position="862"/>
        <end position="931"/>
    </location>
</feature>
<feature type="domain" description="TFIIS central" evidence="8">
    <location>
        <begin position="655"/>
        <end position="775"/>
    </location>
</feature>
<feature type="compositionally biased region" description="Basic residues" evidence="5">
    <location>
        <begin position="46"/>
        <end position="59"/>
    </location>
</feature>
<dbReference type="SMART" id="SM00249">
    <property type="entry name" value="PHD"/>
    <property type="match status" value="1"/>
</dbReference>
<dbReference type="GO" id="GO:0046983">
    <property type="term" value="F:protein dimerization activity"/>
    <property type="evidence" value="ECO:0007669"/>
    <property type="project" value="InterPro"/>
</dbReference>
<dbReference type="Gene3D" id="4.10.280.10">
    <property type="entry name" value="Helix-loop-helix DNA-binding domain"/>
    <property type="match status" value="1"/>
</dbReference>
<feature type="region of interest" description="Disordered" evidence="5">
    <location>
        <begin position="32"/>
        <end position="136"/>
    </location>
</feature>
<dbReference type="EMBL" id="JADWDJ010000004">
    <property type="protein sequence ID" value="KAG5281862.1"/>
    <property type="molecule type" value="Genomic_DNA"/>
</dbReference>
<feature type="region of interest" description="Disordered" evidence="5">
    <location>
        <begin position="1842"/>
        <end position="1892"/>
    </location>
</feature>
<feature type="domain" description="BHLH" evidence="7">
    <location>
        <begin position="1880"/>
        <end position="1930"/>
    </location>
</feature>
<evidence type="ECO:0000256" key="5">
    <source>
        <dbReference type="SAM" id="MobiDB-lite"/>
    </source>
</evidence>
<feature type="compositionally biased region" description="Low complexity" evidence="5">
    <location>
        <begin position="1234"/>
        <end position="1256"/>
    </location>
</feature>
<dbReference type="CDD" id="cd15639">
    <property type="entry name" value="PHD_DIDO1_like"/>
    <property type="match status" value="1"/>
</dbReference>
<dbReference type="PANTHER" id="PTHR11477">
    <property type="entry name" value="TRANSCRIPTION FACTOR S-II ZINC FINGER DOMAIN-CONTAINING PROTEIN"/>
    <property type="match status" value="1"/>
</dbReference>
<evidence type="ECO:0000313" key="10">
    <source>
        <dbReference type="Proteomes" id="UP000823561"/>
    </source>
</evidence>
<feature type="region of interest" description="Disordered" evidence="5">
    <location>
        <begin position="346"/>
        <end position="370"/>
    </location>
</feature>
<feature type="compositionally biased region" description="Polar residues" evidence="5">
    <location>
        <begin position="584"/>
        <end position="601"/>
    </location>
</feature>
<protein>
    <recommendedName>
        <fullName evidence="11">Death-inducer obliterator 1</fullName>
    </recommendedName>
</protein>
<feature type="compositionally biased region" description="Polar residues" evidence="5">
    <location>
        <begin position="1009"/>
        <end position="1023"/>
    </location>
</feature>